<feature type="region of interest" description="Disordered" evidence="1">
    <location>
        <begin position="9"/>
        <end position="33"/>
    </location>
</feature>
<organism evidence="2 3">
    <name type="scientific">Cinchona calisaya</name>
    <dbReference type="NCBI Taxonomy" id="153742"/>
    <lineage>
        <taxon>Eukaryota</taxon>
        <taxon>Viridiplantae</taxon>
        <taxon>Streptophyta</taxon>
        <taxon>Embryophyta</taxon>
        <taxon>Tracheophyta</taxon>
        <taxon>Spermatophyta</taxon>
        <taxon>Magnoliopsida</taxon>
        <taxon>eudicotyledons</taxon>
        <taxon>Gunneridae</taxon>
        <taxon>Pentapetalae</taxon>
        <taxon>asterids</taxon>
        <taxon>lamiids</taxon>
        <taxon>Gentianales</taxon>
        <taxon>Rubiaceae</taxon>
        <taxon>Cinchonoideae</taxon>
        <taxon>Cinchoneae</taxon>
        <taxon>Cinchona</taxon>
    </lineage>
</organism>
<dbReference type="Proteomes" id="UP001630127">
    <property type="component" value="Unassembled WGS sequence"/>
</dbReference>
<evidence type="ECO:0000256" key="1">
    <source>
        <dbReference type="SAM" id="MobiDB-lite"/>
    </source>
</evidence>
<gene>
    <name evidence="2" type="ORF">ACH5RR_000149</name>
</gene>
<accession>A0ABD3AZY5</accession>
<dbReference type="AlphaFoldDB" id="A0ABD3AZY5"/>
<dbReference type="EMBL" id="JBJUIK010000001">
    <property type="protein sequence ID" value="KAL3536783.1"/>
    <property type="molecule type" value="Genomic_DNA"/>
</dbReference>
<protein>
    <submittedName>
        <fullName evidence="2">Uncharacterized protein</fullName>
    </submittedName>
</protein>
<sequence>MIKRMREILGEYGDTLDSRSGPRDGGKGKGDQRAWGMSKIEIGVRWRGKGQWRDGVRTVEEEGERRRMARVVVGVGAGWGYGLKRNF</sequence>
<name>A0ABD3AZY5_9GENT</name>
<feature type="compositionally biased region" description="Basic and acidic residues" evidence="1">
    <location>
        <begin position="16"/>
        <end position="32"/>
    </location>
</feature>
<evidence type="ECO:0000313" key="2">
    <source>
        <dbReference type="EMBL" id="KAL3536783.1"/>
    </source>
</evidence>
<keyword evidence="3" id="KW-1185">Reference proteome</keyword>
<proteinExistence type="predicted"/>
<evidence type="ECO:0000313" key="3">
    <source>
        <dbReference type="Proteomes" id="UP001630127"/>
    </source>
</evidence>
<comment type="caution">
    <text evidence="2">The sequence shown here is derived from an EMBL/GenBank/DDBJ whole genome shotgun (WGS) entry which is preliminary data.</text>
</comment>
<reference evidence="2 3" key="1">
    <citation type="submission" date="2024-11" db="EMBL/GenBank/DDBJ databases">
        <title>A near-complete genome assembly of Cinchona calisaya.</title>
        <authorList>
            <person name="Lian D.C."/>
            <person name="Zhao X.W."/>
            <person name="Wei L."/>
        </authorList>
    </citation>
    <scope>NUCLEOTIDE SEQUENCE [LARGE SCALE GENOMIC DNA]</scope>
    <source>
        <tissue evidence="2">Nenye</tissue>
    </source>
</reference>